<comment type="caution">
    <text evidence="2">The sequence shown here is derived from an EMBL/GenBank/DDBJ whole genome shotgun (WGS) entry which is preliminary data.</text>
</comment>
<dbReference type="EMBL" id="MU007093">
    <property type="protein sequence ID" value="KAF2422135.1"/>
    <property type="molecule type" value="Genomic_DNA"/>
</dbReference>
<name>A0A9P4TU82_9PEZI</name>
<evidence type="ECO:0000313" key="2">
    <source>
        <dbReference type="EMBL" id="KAF2422135.1"/>
    </source>
</evidence>
<sequence>MPKTSKHPEKKVKSTPARERKPIVAQTLKAAPSNGYKPEKAKKKKNKHEKIAEVSQTPSASTSPFVRPVEVPSRPTEAEPPSFPLAISRNLHPQEDFGL</sequence>
<dbReference type="Proteomes" id="UP000800235">
    <property type="component" value="Unassembled WGS sequence"/>
</dbReference>
<protein>
    <submittedName>
        <fullName evidence="2">Uncharacterized protein</fullName>
    </submittedName>
</protein>
<organism evidence="2 3">
    <name type="scientific">Tothia fuscella</name>
    <dbReference type="NCBI Taxonomy" id="1048955"/>
    <lineage>
        <taxon>Eukaryota</taxon>
        <taxon>Fungi</taxon>
        <taxon>Dikarya</taxon>
        <taxon>Ascomycota</taxon>
        <taxon>Pezizomycotina</taxon>
        <taxon>Dothideomycetes</taxon>
        <taxon>Pleosporomycetidae</taxon>
        <taxon>Venturiales</taxon>
        <taxon>Cylindrosympodiaceae</taxon>
        <taxon>Tothia</taxon>
    </lineage>
</organism>
<feature type="compositionally biased region" description="Basic residues" evidence="1">
    <location>
        <begin position="1"/>
        <end position="10"/>
    </location>
</feature>
<reference evidence="2" key="1">
    <citation type="journal article" date="2020" name="Stud. Mycol.">
        <title>101 Dothideomycetes genomes: a test case for predicting lifestyles and emergence of pathogens.</title>
        <authorList>
            <person name="Haridas S."/>
            <person name="Albert R."/>
            <person name="Binder M."/>
            <person name="Bloem J."/>
            <person name="Labutti K."/>
            <person name="Salamov A."/>
            <person name="Andreopoulos B."/>
            <person name="Baker S."/>
            <person name="Barry K."/>
            <person name="Bills G."/>
            <person name="Bluhm B."/>
            <person name="Cannon C."/>
            <person name="Castanera R."/>
            <person name="Culley D."/>
            <person name="Daum C."/>
            <person name="Ezra D."/>
            <person name="Gonzalez J."/>
            <person name="Henrissat B."/>
            <person name="Kuo A."/>
            <person name="Liang C."/>
            <person name="Lipzen A."/>
            <person name="Lutzoni F."/>
            <person name="Magnuson J."/>
            <person name="Mondo S."/>
            <person name="Nolan M."/>
            <person name="Ohm R."/>
            <person name="Pangilinan J."/>
            <person name="Park H.-J."/>
            <person name="Ramirez L."/>
            <person name="Alfaro M."/>
            <person name="Sun H."/>
            <person name="Tritt A."/>
            <person name="Yoshinaga Y."/>
            <person name="Zwiers L.-H."/>
            <person name="Turgeon B."/>
            <person name="Goodwin S."/>
            <person name="Spatafora J."/>
            <person name="Crous P."/>
            <person name="Grigoriev I."/>
        </authorList>
    </citation>
    <scope>NUCLEOTIDE SEQUENCE</scope>
    <source>
        <strain evidence="2">CBS 130266</strain>
    </source>
</reference>
<gene>
    <name evidence="2" type="ORF">EJ08DRAFT_701783</name>
</gene>
<feature type="region of interest" description="Disordered" evidence="1">
    <location>
        <begin position="1"/>
        <end position="99"/>
    </location>
</feature>
<evidence type="ECO:0000313" key="3">
    <source>
        <dbReference type="Proteomes" id="UP000800235"/>
    </source>
</evidence>
<feature type="compositionally biased region" description="Polar residues" evidence="1">
    <location>
        <begin position="54"/>
        <end position="64"/>
    </location>
</feature>
<accession>A0A9P4TU82</accession>
<evidence type="ECO:0000256" key="1">
    <source>
        <dbReference type="SAM" id="MobiDB-lite"/>
    </source>
</evidence>
<proteinExistence type="predicted"/>
<keyword evidence="3" id="KW-1185">Reference proteome</keyword>
<dbReference type="AlphaFoldDB" id="A0A9P4TU82"/>